<dbReference type="Proteomes" id="UP000268014">
    <property type="component" value="Unassembled WGS sequence"/>
</dbReference>
<reference evidence="3" key="1">
    <citation type="submission" date="2017-02" db="UniProtKB">
        <authorList>
            <consortium name="WormBaseParasite"/>
        </authorList>
    </citation>
    <scope>IDENTIFICATION</scope>
</reference>
<dbReference type="EMBL" id="UZAF01018351">
    <property type="protein sequence ID" value="VDO50756.1"/>
    <property type="molecule type" value="Genomic_DNA"/>
</dbReference>
<evidence type="ECO:0000313" key="3">
    <source>
        <dbReference type="WBParaSite" id="HPLM_0001383401-mRNA-1"/>
    </source>
</evidence>
<sequence length="122" mass="13579">MKDPLKLMYDVLNYYPMSSILVFDLLLSPKNDESLTELLSGFLVSGTDTVLLGDFNIEVDWLNCVSFNLGSMQFFKFFCDYGLKQVVTQPTLGGRILGLTLTSSPAVLNVRTLPPFAMITVL</sequence>
<dbReference type="WBParaSite" id="HPLM_0001383401-mRNA-1">
    <property type="protein sequence ID" value="HPLM_0001383401-mRNA-1"/>
    <property type="gene ID" value="HPLM_0001383401"/>
</dbReference>
<dbReference type="AlphaFoldDB" id="A0A0N4WQV6"/>
<organism evidence="3">
    <name type="scientific">Haemonchus placei</name>
    <name type="common">Barber's pole worm</name>
    <dbReference type="NCBI Taxonomy" id="6290"/>
    <lineage>
        <taxon>Eukaryota</taxon>
        <taxon>Metazoa</taxon>
        <taxon>Ecdysozoa</taxon>
        <taxon>Nematoda</taxon>
        <taxon>Chromadorea</taxon>
        <taxon>Rhabditida</taxon>
        <taxon>Rhabditina</taxon>
        <taxon>Rhabditomorpha</taxon>
        <taxon>Strongyloidea</taxon>
        <taxon>Trichostrongylidae</taxon>
        <taxon>Haemonchus</taxon>
    </lineage>
</organism>
<evidence type="ECO:0000313" key="2">
    <source>
        <dbReference type="Proteomes" id="UP000268014"/>
    </source>
</evidence>
<dbReference type="OrthoDB" id="416454at2759"/>
<accession>A0A0N4WQV6</accession>
<keyword evidence="2" id="KW-1185">Reference proteome</keyword>
<name>A0A0N4WQV6_HAEPC</name>
<proteinExistence type="predicted"/>
<gene>
    <name evidence="1" type="ORF">HPLM_LOCUS13826</name>
</gene>
<evidence type="ECO:0000313" key="1">
    <source>
        <dbReference type="EMBL" id="VDO50756.1"/>
    </source>
</evidence>
<reference evidence="1 2" key="2">
    <citation type="submission" date="2018-11" db="EMBL/GenBank/DDBJ databases">
        <authorList>
            <consortium name="Pathogen Informatics"/>
        </authorList>
    </citation>
    <scope>NUCLEOTIDE SEQUENCE [LARGE SCALE GENOMIC DNA]</scope>
    <source>
        <strain evidence="1 2">MHpl1</strain>
    </source>
</reference>
<protein>
    <submittedName>
        <fullName evidence="3">Endo/exonuclease/phosphatase domain-containing protein</fullName>
    </submittedName>
</protein>